<reference evidence="1" key="1">
    <citation type="submission" date="2022-08" db="EMBL/GenBank/DDBJ databases">
        <title>Genome Sequence of Pycnoporus sanguineus.</title>
        <authorList>
            <person name="Buettner E."/>
        </authorList>
    </citation>
    <scope>NUCLEOTIDE SEQUENCE</scope>
    <source>
        <strain evidence="1">CG-C14</strain>
    </source>
</reference>
<keyword evidence="2" id="KW-1185">Reference proteome</keyword>
<comment type="caution">
    <text evidence="1">The sequence shown here is derived from an EMBL/GenBank/DDBJ whole genome shotgun (WGS) entry which is preliminary data.</text>
</comment>
<evidence type="ECO:0000313" key="2">
    <source>
        <dbReference type="Proteomes" id="UP001144978"/>
    </source>
</evidence>
<accession>A0ACC1N7F6</accession>
<organism evidence="1 2">
    <name type="scientific">Trametes sanguinea</name>
    <dbReference type="NCBI Taxonomy" id="158606"/>
    <lineage>
        <taxon>Eukaryota</taxon>
        <taxon>Fungi</taxon>
        <taxon>Dikarya</taxon>
        <taxon>Basidiomycota</taxon>
        <taxon>Agaricomycotina</taxon>
        <taxon>Agaricomycetes</taxon>
        <taxon>Polyporales</taxon>
        <taxon>Polyporaceae</taxon>
        <taxon>Trametes</taxon>
    </lineage>
</organism>
<gene>
    <name evidence="1" type="ORF">NUW54_g11768</name>
</gene>
<evidence type="ECO:0000313" key="1">
    <source>
        <dbReference type="EMBL" id="KAJ2975217.1"/>
    </source>
</evidence>
<proteinExistence type="predicted"/>
<dbReference type="EMBL" id="JANSHE010004727">
    <property type="protein sequence ID" value="KAJ2975217.1"/>
    <property type="molecule type" value="Genomic_DNA"/>
</dbReference>
<name>A0ACC1N7F6_9APHY</name>
<protein>
    <submittedName>
        <fullName evidence="1">Uncharacterized protein</fullName>
    </submittedName>
</protein>
<dbReference type="Proteomes" id="UP001144978">
    <property type="component" value="Unassembled WGS sequence"/>
</dbReference>
<sequence>MKYTQMYMQSIDMRTTCTAAQITSTPSGNLLRRQHAGERGRLTENGRLRAGYGAAAIRMEAKWVVYGCDTTGCGFGW</sequence>